<dbReference type="GeneID" id="111133093"/>
<evidence type="ECO:0000313" key="3">
    <source>
        <dbReference type="Proteomes" id="UP000694844"/>
    </source>
</evidence>
<accession>A0A8B8EBK6</accession>
<dbReference type="KEGG" id="cvn:111133093"/>
<feature type="compositionally biased region" description="Basic and acidic residues" evidence="1">
    <location>
        <begin position="117"/>
        <end position="146"/>
    </location>
</feature>
<feature type="compositionally biased region" description="Basic and acidic residues" evidence="1">
    <location>
        <begin position="366"/>
        <end position="413"/>
    </location>
</feature>
<sequence>MAMRSAKIDAVSISIKMQMESVLSVHLVLMAWTVMHLLTRVFGYLCRSVCDCPADQCDRKYGCKNNSKVESTDKWMKVAFALIGSVLTLGVIGLLIFLRSWFAKRGNPQRDINNPLRENHTNPDEDEHRYEDNRSLPPSDRVEDGRSNLQADENNYTDLRFSRMYENPFEGEGGPKIGTTLPNAAVILFGDNDLTSSDDSSDENDVIESYEHFIECEAYNVLSLRRPCTSNILTVGTVLDGSQGHAEGAHDGYQPVLFTGTNICTDETERMKNMSMRSSCRQSLITETIQEYIEASNVTRKHSLSAHLNKQGEGNGAPSDGSSKLTRPYSVAKATWESDSKRIKNSPDNPHINALLNIKDLEESDKESIASKKSDEQAQCRHDPVDRRQDDEITQKSLDYEIIPKSKSEETARKSQNGAMSSDLLTDSKENCLDPPVYTQVKKKKEESELPCPNESETHTSPSGGESVPESEKTISKTDIALGHNNCSDYETCSIIKTMETDVSDITYCLLCFLLFFPSPDI</sequence>
<feature type="transmembrane region" description="Helical" evidence="2">
    <location>
        <begin position="21"/>
        <end position="39"/>
    </location>
</feature>
<feature type="region of interest" description="Disordered" evidence="1">
    <location>
        <begin position="109"/>
        <end position="153"/>
    </location>
</feature>
<keyword evidence="2" id="KW-1133">Transmembrane helix</keyword>
<dbReference type="OrthoDB" id="6215072at2759"/>
<dbReference type="AlphaFoldDB" id="A0A8B8EBK6"/>
<gene>
    <name evidence="4" type="primary">LOC111133093</name>
</gene>
<feature type="compositionally biased region" description="Polar residues" evidence="1">
    <location>
        <begin position="414"/>
        <end position="425"/>
    </location>
</feature>
<proteinExistence type="predicted"/>
<dbReference type="RefSeq" id="XP_022336896.1">
    <property type="nucleotide sequence ID" value="XM_022481188.1"/>
</dbReference>
<feature type="region of interest" description="Disordered" evidence="1">
    <location>
        <begin position="365"/>
        <end position="473"/>
    </location>
</feature>
<feature type="transmembrane region" description="Helical" evidence="2">
    <location>
        <begin position="78"/>
        <end position="98"/>
    </location>
</feature>
<organism evidence="3 4">
    <name type="scientific">Crassostrea virginica</name>
    <name type="common">Eastern oyster</name>
    <dbReference type="NCBI Taxonomy" id="6565"/>
    <lineage>
        <taxon>Eukaryota</taxon>
        <taxon>Metazoa</taxon>
        <taxon>Spiralia</taxon>
        <taxon>Lophotrochozoa</taxon>
        <taxon>Mollusca</taxon>
        <taxon>Bivalvia</taxon>
        <taxon>Autobranchia</taxon>
        <taxon>Pteriomorphia</taxon>
        <taxon>Ostreida</taxon>
        <taxon>Ostreoidea</taxon>
        <taxon>Ostreidae</taxon>
        <taxon>Crassostrea</taxon>
    </lineage>
</organism>
<keyword evidence="2" id="KW-0472">Membrane</keyword>
<feature type="region of interest" description="Disordered" evidence="1">
    <location>
        <begin position="308"/>
        <end position="352"/>
    </location>
</feature>
<reference evidence="4" key="1">
    <citation type="submission" date="2025-08" db="UniProtKB">
        <authorList>
            <consortium name="RefSeq"/>
        </authorList>
    </citation>
    <scope>IDENTIFICATION</scope>
    <source>
        <tissue evidence="4">Whole sample</tissue>
    </source>
</reference>
<evidence type="ECO:0000313" key="4">
    <source>
        <dbReference type="RefSeq" id="XP_022336896.1"/>
    </source>
</evidence>
<keyword evidence="3" id="KW-1185">Reference proteome</keyword>
<evidence type="ECO:0000256" key="2">
    <source>
        <dbReference type="SAM" id="Phobius"/>
    </source>
</evidence>
<protein>
    <submittedName>
        <fullName evidence="4">Uncharacterized protein LOC111133093 isoform X1</fullName>
    </submittedName>
</protein>
<dbReference type="Proteomes" id="UP000694844">
    <property type="component" value="Chromosome 5"/>
</dbReference>
<keyword evidence="2" id="KW-0812">Transmembrane</keyword>
<evidence type="ECO:0000256" key="1">
    <source>
        <dbReference type="SAM" id="MobiDB-lite"/>
    </source>
</evidence>
<name>A0A8B8EBK6_CRAVI</name>